<name>A0A9Q9EE49_9PEZI</name>
<dbReference type="SMART" id="SM00479">
    <property type="entry name" value="EXOIII"/>
    <property type="match status" value="1"/>
</dbReference>
<dbReference type="FunFam" id="3.30.420.10:FF:000019">
    <property type="entry name" value="RNA exonuclease NEF-sp"/>
    <property type="match status" value="1"/>
</dbReference>
<sequence>MSRYRGNRKKRSRDEYERDDLMGMGQTLALLKDEKSAADRTTGPDSHSEGAHDRAVTPDSRESGDHDRSKRRKKSSKRDKDEYPAISHSANMRLQTSVKLCDLQNLVLYLIADGTAPQWLSIKNHGSIKKVVALMVPGLEAGMFDGKIPLSAQTDSQDTQENEQVDPHTTGKSVDSDGWTEVRYGKGKASPDDYYPVKLAGPRLPDSLEPLQEVFEHMWPVMTPGDDKYAKMHSPLAAMLTTPLIKSKDDKKSKGPQPPAASKNWQNKRTPVTELLATTQDLTEEGYTMHPAHFSGTPAATEESARRMSAKTSVSDGWVDTLNLPNLGAGEAKDDAIQQGSVTAGRRVLAMDCEMCITSPKGQVPQIFSLTRVSVVDWDGQIVIDELVKPAQPITDYLTAYSGITPALMENVTTTLDDIQRRLLSILTPTTILIGHSLNSDLNALQLTHPYIIDTTLLFPHPRGPPLKSSLKWLAQKYLSREIQKGHGSTGHSSVEDARACLDLVKQKCERGKAWGTPEASFESLFKRLSRSVRPHKYKQNPAGGEEPRRSAVVDWGDPTRGYGGQADMTIGCQSDAEVVSGIETALNGRKQDETLSVGGCDFVWARFRELEAARGWWDRSKLLDADALRASTVTNGPSSLSTATLQTANNIRQVWDSLPPCTALIVYSGSADPREMREMQALQQKFKEEYKVKKWDQLSVQWTDVEEQRLRRACQNARKGLALITVK</sequence>
<gene>
    <name evidence="9" type="ORF">Slin15195_G008240</name>
</gene>
<dbReference type="InterPro" id="IPR047021">
    <property type="entry name" value="REXO1/3/4-like"/>
</dbReference>
<keyword evidence="6" id="KW-0539">Nucleus</keyword>
<dbReference type="OrthoDB" id="206335at2759"/>
<dbReference type="InterPro" id="IPR012337">
    <property type="entry name" value="RNaseH-like_sf"/>
</dbReference>
<evidence type="ECO:0000313" key="9">
    <source>
        <dbReference type="EMBL" id="USW47505.1"/>
    </source>
</evidence>
<dbReference type="EMBL" id="CP099418">
    <property type="protein sequence ID" value="USW47505.1"/>
    <property type="molecule type" value="Genomic_DNA"/>
</dbReference>
<dbReference type="InterPro" id="IPR013520">
    <property type="entry name" value="Ribonucl_H"/>
</dbReference>
<feature type="domain" description="Exonuclease" evidence="8">
    <location>
        <begin position="347"/>
        <end position="514"/>
    </location>
</feature>
<dbReference type="InterPro" id="IPR036397">
    <property type="entry name" value="RNaseH_sf"/>
</dbReference>
<organism evidence="9 10">
    <name type="scientific">Septoria linicola</name>
    <dbReference type="NCBI Taxonomy" id="215465"/>
    <lineage>
        <taxon>Eukaryota</taxon>
        <taxon>Fungi</taxon>
        <taxon>Dikarya</taxon>
        <taxon>Ascomycota</taxon>
        <taxon>Pezizomycotina</taxon>
        <taxon>Dothideomycetes</taxon>
        <taxon>Dothideomycetidae</taxon>
        <taxon>Mycosphaerellales</taxon>
        <taxon>Mycosphaerellaceae</taxon>
        <taxon>Septoria</taxon>
    </lineage>
</organism>
<dbReference type="Proteomes" id="UP001056384">
    <property type="component" value="Chromosome 1"/>
</dbReference>
<evidence type="ECO:0000256" key="1">
    <source>
        <dbReference type="ARBA" id="ARBA00004123"/>
    </source>
</evidence>
<feature type="region of interest" description="Disordered" evidence="7">
    <location>
        <begin position="244"/>
        <end position="269"/>
    </location>
</feature>
<keyword evidence="5 9" id="KW-0269">Exonuclease</keyword>
<dbReference type="AlphaFoldDB" id="A0A9Q9EE49"/>
<feature type="compositionally biased region" description="Basic and acidic residues" evidence="7">
    <location>
        <begin position="46"/>
        <end position="68"/>
    </location>
</feature>
<feature type="compositionally biased region" description="Basic residues" evidence="7">
    <location>
        <begin position="1"/>
        <end position="11"/>
    </location>
</feature>
<evidence type="ECO:0000256" key="6">
    <source>
        <dbReference type="ARBA" id="ARBA00023242"/>
    </source>
</evidence>
<accession>A0A9Q9EE49</accession>
<feature type="region of interest" description="Disordered" evidence="7">
    <location>
        <begin position="151"/>
        <end position="180"/>
    </location>
</feature>
<dbReference type="Gene3D" id="3.30.420.10">
    <property type="entry name" value="Ribonuclease H-like superfamily/Ribonuclease H"/>
    <property type="match status" value="1"/>
</dbReference>
<evidence type="ECO:0000256" key="4">
    <source>
        <dbReference type="ARBA" id="ARBA00022801"/>
    </source>
</evidence>
<evidence type="ECO:0000259" key="8">
    <source>
        <dbReference type="SMART" id="SM00479"/>
    </source>
</evidence>
<dbReference type="GO" id="GO:0005634">
    <property type="term" value="C:nucleus"/>
    <property type="evidence" value="ECO:0007669"/>
    <property type="project" value="UniProtKB-SubCell"/>
</dbReference>
<feature type="region of interest" description="Disordered" evidence="7">
    <location>
        <begin position="536"/>
        <end position="555"/>
    </location>
</feature>
<keyword evidence="3" id="KW-0540">Nuclease</keyword>
<comment type="similarity">
    <text evidence="2">Belongs to the REXO1/REXO3 family.</text>
</comment>
<dbReference type="CDD" id="cd06145">
    <property type="entry name" value="REX1_like"/>
    <property type="match status" value="1"/>
</dbReference>
<reference evidence="9" key="1">
    <citation type="submission" date="2022-06" db="EMBL/GenBank/DDBJ databases">
        <title>Complete genome sequences of two strains of the flax pathogen Septoria linicola.</title>
        <authorList>
            <person name="Lapalu N."/>
            <person name="Simon A."/>
            <person name="Demenou B."/>
            <person name="Paumier D."/>
            <person name="Guillot M.-P."/>
            <person name="Gout L."/>
            <person name="Valade R."/>
        </authorList>
    </citation>
    <scope>NUCLEOTIDE SEQUENCE</scope>
    <source>
        <strain evidence="9">SE15195</strain>
    </source>
</reference>
<evidence type="ECO:0000313" key="10">
    <source>
        <dbReference type="Proteomes" id="UP001056384"/>
    </source>
</evidence>
<feature type="compositionally biased region" description="Basic and acidic residues" evidence="7">
    <location>
        <begin position="12"/>
        <end position="21"/>
    </location>
</feature>
<dbReference type="PANTHER" id="PTHR12801:SF115">
    <property type="entry name" value="FI18136P1-RELATED"/>
    <property type="match status" value="1"/>
</dbReference>
<feature type="region of interest" description="Disordered" evidence="7">
    <location>
        <begin position="1"/>
        <end position="88"/>
    </location>
</feature>
<evidence type="ECO:0000256" key="5">
    <source>
        <dbReference type="ARBA" id="ARBA00022839"/>
    </source>
</evidence>
<proteinExistence type="inferred from homology"/>
<evidence type="ECO:0000256" key="7">
    <source>
        <dbReference type="SAM" id="MobiDB-lite"/>
    </source>
</evidence>
<dbReference type="PANTHER" id="PTHR12801">
    <property type="entry name" value="RNA EXONUCLEASE REXO1 / RECO3 FAMILY MEMBER-RELATED"/>
    <property type="match status" value="1"/>
</dbReference>
<protein>
    <submittedName>
        <fullName evidence="9">Ribonuclease H-like superfamily, exonuclease, RNase T/DNA polymerase III</fullName>
    </submittedName>
</protein>
<dbReference type="SUPFAM" id="SSF53098">
    <property type="entry name" value="Ribonuclease H-like"/>
    <property type="match status" value="1"/>
</dbReference>
<dbReference type="GO" id="GO:0003676">
    <property type="term" value="F:nucleic acid binding"/>
    <property type="evidence" value="ECO:0007669"/>
    <property type="project" value="InterPro"/>
</dbReference>
<evidence type="ECO:0000256" key="2">
    <source>
        <dbReference type="ARBA" id="ARBA00006357"/>
    </source>
</evidence>
<keyword evidence="10" id="KW-1185">Reference proteome</keyword>
<dbReference type="InterPro" id="IPR034922">
    <property type="entry name" value="REX1-like_exo"/>
</dbReference>
<evidence type="ECO:0000256" key="3">
    <source>
        <dbReference type="ARBA" id="ARBA00022722"/>
    </source>
</evidence>
<keyword evidence="4" id="KW-0378">Hydrolase</keyword>
<dbReference type="Pfam" id="PF00929">
    <property type="entry name" value="RNase_T"/>
    <property type="match status" value="1"/>
</dbReference>
<comment type="subcellular location">
    <subcellularLocation>
        <location evidence="1">Nucleus</location>
    </subcellularLocation>
</comment>
<dbReference type="GO" id="GO:0004527">
    <property type="term" value="F:exonuclease activity"/>
    <property type="evidence" value="ECO:0007669"/>
    <property type="project" value="UniProtKB-KW"/>
</dbReference>